<dbReference type="RefSeq" id="WP_126987601.1">
    <property type="nucleotide sequence ID" value="NZ_ML133856.1"/>
</dbReference>
<dbReference type="AlphaFoldDB" id="A0A426SJB5"/>
<proteinExistence type="predicted"/>
<organism evidence="1 2">
    <name type="scientific">Brachybacterium paraconglomeratum</name>
    <dbReference type="NCBI Taxonomy" id="173362"/>
    <lineage>
        <taxon>Bacteria</taxon>
        <taxon>Bacillati</taxon>
        <taxon>Actinomycetota</taxon>
        <taxon>Actinomycetes</taxon>
        <taxon>Micrococcales</taxon>
        <taxon>Dermabacteraceae</taxon>
        <taxon>Brachybacterium</taxon>
    </lineage>
</organism>
<evidence type="ECO:0000313" key="2">
    <source>
        <dbReference type="Proteomes" id="UP000274327"/>
    </source>
</evidence>
<name>A0A426SJB5_9MICO</name>
<dbReference type="GeneID" id="78121551"/>
<accession>A0A426SJB5</accession>
<dbReference type="Proteomes" id="UP000274327">
    <property type="component" value="Unassembled WGS sequence"/>
</dbReference>
<sequence length="85" mass="8896">MTQTSPSTVGALAADAIGRDRIIVQHEGSTLSGLLVDLSIDSDVLVDGTWAEPSRTIVADVRVSITLGSITIAGLRREHPCEVIA</sequence>
<reference evidence="1 2" key="1">
    <citation type="submission" date="2018-07" db="EMBL/GenBank/DDBJ databases">
        <title>Brachybacteriurn paraconglorneratum KCTC 9916.</title>
        <authorList>
            <person name="Li Y."/>
        </authorList>
    </citation>
    <scope>NUCLEOTIDE SEQUENCE [LARGE SCALE GENOMIC DNA]</scope>
    <source>
        <strain evidence="1 2">KCTC 9916</strain>
    </source>
</reference>
<comment type="caution">
    <text evidence="1">The sequence shown here is derived from an EMBL/GenBank/DDBJ whole genome shotgun (WGS) entry which is preliminary data.</text>
</comment>
<evidence type="ECO:0000313" key="1">
    <source>
        <dbReference type="EMBL" id="RRR18268.1"/>
    </source>
</evidence>
<keyword evidence="2" id="KW-1185">Reference proteome</keyword>
<protein>
    <submittedName>
        <fullName evidence="1">Uncharacterized protein</fullName>
    </submittedName>
</protein>
<dbReference type="EMBL" id="QOCI01000008">
    <property type="protein sequence ID" value="RRR18268.1"/>
    <property type="molecule type" value="Genomic_DNA"/>
</dbReference>
<gene>
    <name evidence="1" type="ORF">DS079_11015</name>
</gene>